<name>A0A2G9GR71_9LAMI</name>
<evidence type="ECO:0000313" key="3">
    <source>
        <dbReference type="Proteomes" id="UP000231279"/>
    </source>
</evidence>
<gene>
    <name evidence="2" type="ORF">CDL12_19640</name>
</gene>
<comment type="caution">
    <text evidence="2">The sequence shown here is derived from an EMBL/GenBank/DDBJ whole genome shotgun (WGS) entry which is preliminary data.</text>
</comment>
<dbReference type="AlphaFoldDB" id="A0A2G9GR71"/>
<dbReference type="Proteomes" id="UP000231279">
    <property type="component" value="Unassembled WGS sequence"/>
</dbReference>
<keyword evidence="1" id="KW-1133">Transmembrane helix</keyword>
<keyword evidence="1" id="KW-0472">Membrane</keyword>
<organism evidence="2 3">
    <name type="scientific">Handroanthus impetiginosus</name>
    <dbReference type="NCBI Taxonomy" id="429701"/>
    <lineage>
        <taxon>Eukaryota</taxon>
        <taxon>Viridiplantae</taxon>
        <taxon>Streptophyta</taxon>
        <taxon>Embryophyta</taxon>
        <taxon>Tracheophyta</taxon>
        <taxon>Spermatophyta</taxon>
        <taxon>Magnoliopsida</taxon>
        <taxon>eudicotyledons</taxon>
        <taxon>Gunneridae</taxon>
        <taxon>Pentapetalae</taxon>
        <taxon>asterids</taxon>
        <taxon>lamiids</taxon>
        <taxon>Lamiales</taxon>
        <taxon>Bignoniaceae</taxon>
        <taxon>Crescentiina</taxon>
        <taxon>Tabebuia alliance</taxon>
        <taxon>Handroanthus</taxon>
    </lineage>
</organism>
<accession>A0A2G9GR71</accession>
<keyword evidence="1" id="KW-0812">Transmembrane</keyword>
<reference evidence="3" key="1">
    <citation type="journal article" date="2018" name="Gigascience">
        <title>Genome assembly of the Pink Ipe (Handroanthus impetiginosus, Bignoniaceae), a highly valued, ecologically keystone Neotropical timber forest tree.</title>
        <authorList>
            <person name="Silva-Junior O.B."/>
            <person name="Grattapaglia D."/>
            <person name="Novaes E."/>
            <person name="Collevatti R.G."/>
        </authorList>
    </citation>
    <scope>NUCLEOTIDE SEQUENCE [LARGE SCALE GENOMIC DNA]</scope>
    <source>
        <strain evidence="3">cv. UFG-1</strain>
    </source>
</reference>
<proteinExistence type="predicted"/>
<sequence>MLWIYIYISIFEFYGGLAYALKKPGRSGEKNLVEKHQIGVCFTKWDEEIRDKIVSWEANAQSSNQSNNSRWTVVCCNLKSYLRYQTRDEITVVFAIAYVKG</sequence>
<feature type="transmembrane region" description="Helical" evidence="1">
    <location>
        <begin position="6"/>
        <end position="21"/>
    </location>
</feature>
<protein>
    <submittedName>
        <fullName evidence="2">Uncharacterized protein</fullName>
    </submittedName>
</protein>
<evidence type="ECO:0000256" key="1">
    <source>
        <dbReference type="SAM" id="Phobius"/>
    </source>
</evidence>
<dbReference type="EMBL" id="NKXS01003986">
    <property type="protein sequence ID" value="PIN07794.1"/>
    <property type="molecule type" value="Genomic_DNA"/>
</dbReference>
<keyword evidence="3" id="KW-1185">Reference proteome</keyword>
<evidence type="ECO:0000313" key="2">
    <source>
        <dbReference type="EMBL" id="PIN07794.1"/>
    </source>
</evidence>